<feature type="region of interest" description="Disordered" evidence="1">
    <location>
        <begin position="23"/>
        <end position="83"/>
    </location>
</feature>
<evidence type="ECO:0000313" key="4">
    <source>
        <dbReference type="Proteomes" id="UP000014074"/>
    </source>
</evidence>
<dbReference type="RefSeq" id="XP_007911084.1">
    <property type="nucleotide sequence ID" value="XM_007912893.1"/>
</dbReference>
<dbReference type="PANTHER" id="PTHR35567">
    <property type="entry name" value="MALATE DEHYDROGENASE (AFU_ORTHOLOGUE AFUA_2G13800)"/>
    <property type="match status" value="1"/>
</dbReference>
<dbReference type="KEGG" id="tmn:UCRPA7_296"/>
<sequence length="299" mass="29417">MVPKTLLLVASLMGAALAAPPFAGARPSKPCKPSQSSSSALAPASTSAATSAGTSAVATPTTVADPVATPTLPSTGATDLPNPPEGVVLKHIAVGHGLQNYTCANTSSTAAATGALAVLYDITSLYPGTAGTGLTEEGFAGLSSTVLFSQTIPLNLADPSAADPATPALPEASYGATADPFPAPADLVISGMDPIAFLGRHYFDAAGTPTFDLSASGLFFSGAKAGGVKAPADADKGILSTGAVDWLQLGDSGKGLSSGVSYVYRVVTAGGVAQTCDVSGAGAGSVPYTAQYWFFGPSE</sequence>
<dbReference type="EMBL" id="KB932793">
    <property type="protein sequence ID" value="EOO04182.1"/>
    <property type="molecule type" value="Genomic_DNA"/>
</dbReference>
<dbReference type="InterPro" id="IPR021851">
    <property type="entry name" value="DUF3455"/>
</dbReference>
<dbReference type="HOGENOM" id="CLU_067863_1_0_1"/>
<dbReference type="Proteomes" id="UP000014074">
    <property type="component" value="Unassembled WGS sequence"/>
</dbReference>
<dbReference type="GeneID" id="19323260"/>
<proteinExistence type="predicted"/>
<keyword evidence="4" id="KW-1185">Reference proteome</keyword>
<accession>R8BXW5</accession>
<evidence type="ECO:0000313" key="3">
    <source>
        <dbReference type="EMBL" id="EOO04182.1"/>
    </source>
</evidence>
<feature type="chain" id="PRO_5004452968" evidence="2">
    <location>
        <begin position="19"/>
        <end position="299"/>
    </location>
</feature>
<dbReference type="AlphaFoldDB" id="R8BXW5"/>
<reference evidence="4" key="1">
    <citation type="journal article" date="2013" name="Genome Announc.">
        <title>Draft genome sequence of the ascomycete Phaeoacremonium aleophilum strain UCR-PA7, a causal agent of the esca disease complex in grapevines.</title>
        <authorList>
            <person name="Blanco-Ulate B."/>
            <person name="Rolshausen P."/>
            <person name="Cantu D."/>
        </authorList>
    </citation>
    <scope>NUCLEOTIDE SEQUENCE [LARGE SCALE GENOMIC DNA]</scope>
    <source>
        <strain evidence="4">UCR-PA7</strain>
    </source>
</reference>
<dbReference type="OrthoDB" id="1859733at2759"/>
<keyword evidence="2" id="KW-0732">Signal</keyword>
<feature type="compositionally biased region" description="Low complexity" evidence="1">
    <location>
        <begin position="23"/>
        <end position="73"/>
    </location>
</feature>
<feature type="signal peptide" evidence="2">
    <location>
        <begin position="1"/>
        <end position="18"/>
    </location>
</feature>
<dbReference type="eggNOG" id="ENOG502S85Z">
    <property type="taxonomic scope" value="Eukaryota"/>
</dbReference>
<organism evidence="3 4">
    <name type="scientific">Phaeoacremonium minimum (strain UCR-PA7)</name>
    <name type="common">Esca disease fungus</name>
    <name type="synonym">Togninia minima</name>
    <dbReference type="NCBI Taxonomy" id="1286976"/>
    <lineage>
        <taxon>Eukaryota</taxon>
        <taxon>Fungi</taxon>
        <taxon>Dikarya</taxon>
        <taxon>Ascomycota</taxon>
        <taxon>Pezizomycotina</taxon>
        <taxon>Sordariomycetes</taxon>
        <taxon>Sordariomycetidae</taxon>
        <taxon>Togniniales</taxon>
        <taxon>Togniniaceae</taxon>
        <taxon>Phaeoacremonium</taxon>
    </lineage>
</organism>
<evidence type="ECO:0000256" key="2">
    <source>
        <dbReference type="SAM" id="SignalP"/>
    </source>
</evidence>
<protein>
    <submittedName>
        <fullName evidence="3">Putative malate dehydrogenase protein</fullName>
    </submittedName>
</protein>
<evidence type="ECO:0000256" key="1">
    <source>
        <dbReference type="SAM" id="MobiDB-lite"/>
    </source>
</evidence>
<gene>
    <name evidence="3" type="ORF">UCRPA7_296</name>
</gene>
<name>R8BXW5_PHAM7</name>
<dbReference type="PANTHER" id="PTHR35567:SF3">
    <property type="entry name" value="MALATE DEHYDROGENASE"/>
    <property type="match status" value="1"/>
</dbReference>
<dbReference type="Pfam" id="PF11937">
    <property type="entry name" value="DUF3455"/>
    <property type="match status" value="1"/>
</dbReference>